<protein>
    <recommendedName>
        <fullName evidence="3">Reverse transcriptase domain-containing protein</fullName>
    </recommendedName>
</protein>
<organism evidence="1 2">
    <name type="scientific">Gossypium mustelinum</name>
    <name type="common">Cotton</name>
    <name type="synonym">Gossypium caicoense</name>
    <dbReference type="NCBI Taxonomy" id="34275"/>
    <lineage>
        <taxon>Eukaryota</taxon>
        <taxon>Viridiplantae</taxon>
        <taxon>Streptophyta</taxon>
        <taxon>Embryophyta</taxon>
        <taxon>Tracheophyta</taxon>
        <taxon>Spermatophyta</taxon>
        <taxon>Magnoliopsida</taxon>
        <taxon>eudicotyledons</taxon>
        <taxon>Gunneridae</taxon>
        <taxon>Pentapetalae</taxon>
        <taxon>rosids</taxon>
        <taxon>malvids</taxon>
        <taxon>Malvales</taxon>
        <taxon>Malvaceae</taxon>
        <taxon>Malvoideae</taxon>
        <taxon>Gossypium</taxon>
    </lineage>
</organism>
<proteinExistence type="predicted"/>
<dbReference type="Proteomes" id="UP000323597">
    <property type="component" value="Chromosome D10"/>
</dbReference>
<evidence type="ECO:0000313" key="2">
    <source>
        <dbReference type="Proteomes" id="UP000323597"/>
    </source>
</evidence>
<feature type="non-terminal residue" evidence="1">
    <location>
        <position position="1"/>
    </location>
</feature>
<feature type="non-terminal residue" evidence="1">
    <location>
        <position position="76"/>
    </location>
</feature>
<dbReference type="EMBL" id="CM017658">
    <property type="protein sequence ID" value="TYI62382.1"/>
    <property type="molecule type" value="Genomic_DNA"/>
</dbReference>
<reference evidence="1 2" key="1">
    <citation type="submission" date="2019-07" db="EMBL/GenBank/DDBJ databases">
        <title>WGS assembly of Gossypium mustelinum.</title>
        <authorList>
            <person name="Chen Z.J."/>
            <person name="Sreedasyam A."/>
            <person name="Ando A."/>
            <person name="Song Q."/>
            <person name="De L."/>
            <person name="Hulse-Kemp A."/>
            <person name="Ding M."/>
            <person name="Ye W."/>
            <person name="Kirkbride R."/>
            <person name="Jenkins J."/>
            <person name="Plott C."/>
            <person name="Lovell J."/>
            <person name="Lin Y.-M."/>
            <person name="Vaughn R."/>
            <person name="Liu B."/>
            <person name="Li W."/>
            <person name="Simpson S."/>
            <person name="Scheffler B."/>
            <person name="Saski C."/>
            <person name="Grover C."/>
            <person name="Hu G."/>
            <person name="Conover J."/>
            <person name="Carlson J."/>
            <person name="Shu S."/>
            <person name="Boston L."/>
            <person name="Williams M."/>
            <person name="Peterson D."/>
            <person name="Mcgee K."/>
            <person name="Jones D."/>
            <person name="Wendel J."/>
            <person name="Stelly D."/>
            <person name="Grimwood J."/>
            <person name="Schmutz J."/>
        </authorList>
    </citation>
    <scope>NUCLEOTIDE SEQUENCE [LARGE SCALE GENOMIC DNA]</scope>
    <source>
        <strain evidence="1">1408120.09</strain>
    </source>
</reference>
<dbReference type="Gene3D" id="2.40.70.10">
    <property type="entry name" value="Acid Proteases"/>
    <property type="match status" value="1"/>
</dbReference>
<keyword evidence="2" id="KW-1185">Reference proteome</keyword>
<name>A0A5D2TBX4_GOSMU</name>
<gene>
    <name evidence="1" type="ORF">E1A91_D10G239500v1</name>
</gene>
<evidence type="ECO:0000313" key="1">
    <source>
        <dbReference type="EMBL" id="TYI62382.1"/>
    </source>
</evidence>
<accession>A0A5D2TBX4</accession>
<dbReference type="PANTHER" id="PTHR33067:SF15">
    <property type="entry name" value="RNA-DIRECTED DNA POLYMERASE"/>
    <property type="match status" value="1"/>
</dbReference>
<dbReference type="InterPro" id="IPR021109">
    <property type="entry name" value="Peptidase_aspartic_dom_sf"/>
</dbReference>
<sequence>KTGVIIQLADISVVHPKRVIEDVLVKVNELIFPADFYVIKIEEDSTPGFSDLLLGRPFFSTTNTKINVRSGTITME</sequence>
<dbReference type="AlphaFoldDB" id="A0A5D2TBX4"/>
<dbReference type="PANTHER" id="PTHR33067">
    <property type="entry name" value="RNA-DIRECTED DNA POLYMERASE-RELATED"/>
    <property type="match status" value="1"/>
</dbReference>
<evidence type="ECO:0008006" key="3">
    <source>
        <dbReference type="Google" id="ProtNLM"/>
    </source>
</evidence>